<proteinExistence type="predicted"/>
<dbReference type="GO" id="GO:0001819">
    <property type="term" value="P:positive regulation of cytokine production"/>
    <property type="evidence" value="ECO:0007669"/>
    <property type="project" value="TreeGrafter"/>
</dbReference>
<dbReference type="GO" id="GO:0043123">
    <property type="term" value="P:positive regulation of canonical NF-kappaB signal transduction"/>
    <property type="evidence" value="ECO:0007669"/>
    <property type="project" value="InterPro"/>
</dbReference>
<dbReference type="OMA" id="HVEYDAH"/>
<evidence type="ECO:0000313" key="3">
    <source>
        <dbReference type="Proteomes" id="UP000694546"/>
    </source>
</evidence>
<organism evidence="2 3">
    <name type="scientific">Gadus morhua</name>
    <name type="common">Atlantic cod</name>
    <dbReference type="NCBI Taxonomy" id="8049"/>
    <lineage>
        <taxon>Eukaryota</taxon>
        <taxon>Metazoa</taxon>
        <taxon>Chordata</taxon>
        <taxon>Craniata</taxon>
        <taxon>Vertebrata</taxon>
        <taxon>Euteleostomi</taxon>
        <taxon>Actinopterygii</taxon>
        <taxon>Neopterygii</taxon>
        <taxon>Teleostei</taxon>
        <taxon>Neoteleostei</taxon>
        <taxon>Acanthomorphata</taxon>
        <taxon>Zeiogadaria</taxon>
        <taxon>Gadariae</taxon>
        <taxon>Gadiformes</taxon>
        <taxon>Gadoidei</taxon>
        <taxon>Gadidae</taxon>
        <taxon>Gadus</taxon>
    </lineage>
</organism>
<reference evidence="2" key="2">
    <citation type="submission" date="2025-09" db="UniProtKB">
        <authorList>
            <consortium name="Ensembl"/>
        </authorList>
    </citation>
    <scope>IDENTIFICATION</scope>
</reference>
<dbReference type="InterPro" id="IPR037443">
    <property type="entry name" value="LURAP1"/>
</dbReference>
<dbReference type="AlphaFoldDB" id="A0A8C4ZNE7"/>
<evidence type="ECO:0000313" key="2">
    <source>
        <dbReference type="Ensembl" id="ENSGMOP00000018514.2"/>
    </source>
</evidence>
<sequence length="229" mass="24895">MASWTSSDSLPDLKELEKKIGRKTPESLVASIRDHAMDCNEKGDQNDIDKDNESFSEKIQHLKREMRGLRRADVQILWQLVAVHEGLEALRWLEEEPGGALASGASSLTGSQSSLGTAEGACWPSLIPSRSAPFRLSALHSLTCSQGDGSLPTAPRDYQNSTQAVRTALDSKRPKRGSGGGSAPTNHKGETKTQGDVPEGSEELSVEAALFGYDAQWRWVESQDDVTFL</sequence>
<evidence type="ECO:0000256" key="1">
    <source>
        <dbReference type="SAM" id="MobiDB-lite"/>
    </source>
</evidence>
<accession>A0A8C4ZNE7</accession>
<dbReference type="PANTHER" id="PTHR33767:SF2">
    <property type="entry name" value="LEUCINE RICH ADAPTOR PROTEIN 1"/>
    <property type="match status" value="1"/>
</dbReference>
<evidence type="ECO:0008006" key="4">
    <source>
        <dbReference type="Google" id="ProtNLM"/>
    </source>
</evidence>
<dbReference type="Ensembl" id="ENSGMOT00000018969.2">
    <property type="protein sequence ID" value="ENSGMOP00000018514.2"/>
    <property type="gene ID" value="ENSGMOG00000017236.2"/>
</dbReference>
<feature type="region of interest" description="Disordered" evidence="1">
    <location>
        <begin position="150"/>
        <end position="203"/>
    </location>
</feature>
<name>A0A8C4ZNE7_GADMO</name>
<dbReference type="Proteomes" id="UP000694546">
    <property type="component" value="Chromosome 8"/>
</dbReference>
<protein>
    <recommendedName>
        <fullName evidence="4">Leucine rich adaptor protein 1</fullName>
    </recommendedName>
</protein>
<dbReference type="Pfam" id="PF14854">
    <property type="entry name" value="LURAP"/>
    <property type="match status" value="1"/>
</dbReference>
<dbReference type="PANTHER" id="PTHR33767">
    <property type="entry name" value="LEUCINE RICH ADAPTOR PROTEIN 1-LIKE"/>
    <property type="match status" value="1"/>
</dbReference>
<keyword evidence="3" id="KW-1185">Reference proteome</keyword>
<dbReference type="InterPro" id="IPR039499">
    <property type="entry name" value="LURA1/LRA25"/>
</dbReference>
<reference evidence="2" key="1">
    <citation type="submission" date="2025-08" db="UniProtKB">
        <authorList>
            <consortium name="Ensembl"/>
        </authorList>
    </citation>
    <scope>IDENTIFICATION</scope>
</reference>